<feature type="transmembrane region" description="Helical" evidence="1">
    <location>
        <begin position="411"/>
        <end position="434"/>
    </location>
</feature>
<proteinExistence type="predicted"/>
<reference evidence="2" key="1">
    <citation type="submission" date="2011-04" db="EMBL/GenBank/DDBJ databases">
        <title>Evolution of plant cell wall degrading machinery underlies the functional diversity of forest fungi.</title>
        <authorList>
            <consortium name="US DOE Joint Genome Institute (JGI-PGF)"/>
            <person name="Eastwood D.C."/>
            <person name="Floudas D."/>
            <person name="Binder M."/>
            <person name="Majcherczyk A."/>
            <person name="Schneider P."/>
            <person name="Aerts A."/>
            <person name="Asiegbu F.O."/>
            <person name="Baker S.E."/>
            <person name="Barry K."/>
            <person name="Bendiksby M."/>
            <person name="Blumentritt M."/>
            <person name="Coutinho P.M."/>
            <person name="Cullen D."/>
            <person name="Cullen D."/>
            <person name="Gathman A."/>
            <person name="Goodell B."/>
            <person name="Henrissat B."/>
            <person name="Ihrmark K."/>
            <person name="Kauserud H."/>
            <person name="Kohler A."/>
            <person name="LaButti K."/>
            <person name="Lapidus A."/>
            <person name="Lavin J.L."/>
            <person name="Lee Y.-H."/>
            <person name="Lindquist E."/>
            <person name="Lilly W."/>
            <person name="Lucas S."/>
            <person name="Morin E."/>
            <person name="Murat C."/>
            <person name="Oguiza J.A."/>
            <person name="Park J."/>
            <person name="Pisabarro A.G."/>
            <person name="Riley R."/>
            <person name="Rosling A."/>
            <person name="Salamov A."/>
            <person name="Schmidt O."/>
            <person name="Schmutz J."/>
            <person name="Skrede I."/>
            <person name="Stenlid J."/>
            <person name="Wiebenga A."/>
            <person name="Xie X."/>
            <person name="Kues U."/>
            <person name="Hibbett D.S."/>
            <person name="Hoffmeister D."/>
            <person name="Hogberg N."/>
            <person name="Martin F."/>
            <person name="Grigoriev I.V."/>
            <person name="Watkinson S.C."/>
        </authorList>
    </citation>
    <scope>NUCLEOTIDE SEQUENCE</scope>
    <source>
        <strain evidence="2">S7.9</strain>
    </source>
</reference>
<sequence>MVFLGRRSLTKAAIARTKLSYKRITLTRFTLGFFLIALANCIVQTAIQSTTLIVGSQGAALVSAILDLVPVERGFTTIHAGTLQICDNIPGQANTTCSTLSEAVSHDRDSEQNDTQLDLVQREVNRFNYLRPRGFSMQPIENSSGQVQGVNVTDPEFKLSTVTLSLKCVQSLPWLETFLADMEGEDIVVIVFQSWLFFLSTAAIITESIPHLIAVLVSHVLNTAWAGYKVYDSINTQAIYESVIMGGACNNTNVMGNWWETRVKNAIPIIIINVIFLICVAYLVFKLSKAYSQQVFGSVGASSHINGLYKLALWLYACLHLASFFTAASSALWLNRVRTGFVPTSFNGKIYEITFIVAIVLLFPWFIMGVVSVRREHRPMFFVFSLFGIALIVIYSGLFGSALFRFEYTNWAFFAATTTTSYVLLIVSCALALACRLQFGKGLAHFLWVERMLENSGFTPAAFTTDPDHNPTRFSVILDEKPTISPYASEYSVDSKGGQNLQTKPSLVPFSGTTGGSAAVSCTPPPFMEATAKEAEIAGRSKSFAERLGSRLPHILPLIRSVSPMSDISTPHSNV</sequence>
<dbReference type="GeneID" id="18814397"/>
<dbReference type="KEGG" id="sla:SERLADRAFT_434480"/>
<evidence type="ECO:0000256" key="1">
    <source>
        <dbReference type="SAM" id="Phobius"/>
    </source>
</evidence>
<gene>
    <name evidence="2" type="ORF">SERLADRAFT_434480</name>
</gene>
<accession>F8NLE2</accession>
<dbReference type="InterPro" id="IPR040410">
    <property type="entry name" value="UPF0658_Golgi"/>
</dbReference>
<keyword evidence="1" id="KW-0472">Membrane</keyword>
<feature type="transmembrane region" description="Helical" evidence="1">
    <location>
        <begin position="380"/>
        <end position="399"/>
    </location>
</feature>
<dbReference type="GO" id="GO:0005794">
    <property type="term" value="C:Golgi apparatus"/>
    <property type="evidence" value="ECO:0007669"/>
    <property type="project" value="TreeGrafter"/>
</dbReference>
<dbReference type="HOGENOM" id="CLU_021809_3_0_1"/>
<dbReference type="EMBL" id="GL945430">
    <property type="protein sequence ID" value="EGO28559.1"/>
    <property type="molecule type" value="Genomic_DNA"/>
</dbReference>
<dbReference type="AlphaFoldDB" id="F8NLE2"/>
<keyword evidence="1" id="KW-1133">Transmembrane helix</keyword>
<evidence type="ECO:0000313" key="2">
    <source>
        <dbReference type="EMBL" id="EGO28559.1"/>
    </source>
</evidence>
<dbReference type="PANTHER" id="PTHR34391">
    <property type="entry name" value="UPF0658 GOLGI APPARATUS MEMBRANE PROTEIN C1952.10C-RELATED"/>
    <property type="match status" value="1"/>
</dbReference>
<dbReference type="OrthoDB" id="2448307at2759"/>
<keyword evidence="1" id="KW-0812">Transmembrane</keyword>
<dbReference type="Proteomes" id="UP000008064">
    <property type="component" value="Unassembled WGS sequence"/>
</dbReference>
<feature type="transmembrane region" description="Helical" evidence="1">
    <location>
        <begin position="26"/>
        <end position="47"/>
    </location>
</feature>
<feature type="transmembrane region" description="Helical" evidence="1">
    <location>
        <begin position="266"/>
        <end position="285"/>
    </location>
</feature>
<name>F8NLE2_SERL9</name>
<protein>
    <submittedName>
        <fullName evidence="2">Uncharacterized protein</fullName>
    </submittedName>
</protein>
<feature type="transmembrane region" description="Helical" evidence="1">
    <location>
        <begin position="313"/>
        <end position="333"/>
    </location>
</feature>
<dbReference type="PANTHER" id="PTHR34391:SF2">
    <property type="entry name" value="TRP C-TERMINAL DOMAIN-CONTAINING PROTEIN"/>
    <property type="match status" value="1"/>
</dbReference>
<dbReference type="RefSeq" id="XP_007314758.1">
    <property type="nucleotide sequence ID" value="XM_007314696.1"/>
</dbReference>
<feature type="transmembrane region" description="Helical" evidence="1">
    <location>
        <begin position="353"/>
        <end position="373"/>
    </location>
</feature>
<organism>
    <name type="scientific">Serpula lacrymans var. lacrymans (strain S7.9)</name>
    <name type="common">Dry rot fungus</name>
    <dbReference type="NCBI Taxonomy" id="578457"/>
    <lineage>
        <taxon>Eukaryota</taxon>
        <taxon>Fungi</taxon>
        <taxon>Dikarya</taxon>
        <taxon>Basidiomycota</taxon>
        <taxon>Agaricomycotina</taxon>
        <taxon>Agaricomycetes</taxon>
        <taxon>Agaricomycetidae</taxon>
        <taxon>Boletales</taxon>
        <taxon>Coniophorineae</taxon>
        <taxon>Serpulaceae</taxon>
        <taxon>Serpula</taxon>
    </lineage>
</organism>